<dbReference type="Gene3D" id="3.40.50.1820">
    <property type="entry name" value="alpha/beta hydrolase"/>
    <property type="match status" value="1"/>
</dbReference>
<accession>A0A1L9T0X5</accession>
<dbReference type="Gene3D" id="1.25.40.10">
    <property type="entry name" value="Tetratricopeptide repeat domain"/>
    <property type="match status" value="3"/>
</dbReference>
<dbReference type="GeneID" id="63764309"/>
<dbReference type="PANTHER" id="PTHR46082:SF10">
    <property type="entry name" value="NB-ARC DOMAIN-CONTAINING PROTEIN"/>
    <property type="match status" value="1"/>
</dbReference>
<reference evidence="2" key="1">
    <citation type="journal article" date="2017" name="Genome Biol.">
        <title>Comparative genomics reveals high biological diversity and specific adaptations in the industrially and medically important fungal genus Aspergillus.</title>
        <authorList>
            <person name="de Vries R.P."/>
            <person name="Riley R."/>
            <person name="Wiebenga A."/>
            <person name="Aguilar-Osorio G."/>
            <person name="Amillis S."/>
            <person name="Uchima C.A."/>
            <person name="Anderluh G."/>
            <person name="Asadollahi M."/>
            <person name="Askin M."/>
            <person name="Barry K."/>
            <person name="Battaglia E."/>
            <person name="Bayram O."/>
            <person name="Benocci T."/>
            <person name="Braus-Stromeyer S.A."/>
            <person name="Caldana C."/>
            <person name="Canovas D."/>
            <person name="Cerqueira G.C."/>
            <person name="Chen F."/>
            <person name="Chen W."/>
            <person name="Choi C."/>
            <person name="Clum A."/>
            <person name="Dos Santos R.A."/>
            <person name="Damasio A.R."/>
            <person name="Diallinas G."/>
            <person name="Emri T."/>
            <person name="Fekete E."/>
            <person name="Flipphi M."/>
            <person name="Freyberg S."/>
            <person name="Gallo A."/>
            <person name="Gournas C."/>
            <person name="Habgood R."/>
            <person name="Hainaut M."/>
            <person name="Harispe M.L."/>
            <person name="Henrissat B."/>
            <person name="Hilden K.S."/>
            <person name="Hope R."/>
            <person name="Hossain A."/>
            <person name="Karabika E."/>
            <person name="Karaffa L."/>
            <person name="Karanyi Z."/>
            <person name="Krasevec N."/>
            <person name="Kuo A."/>
            <person name="Kusch H."/>
            <person name="LaButti K."/>
            <person name="Lagendijk E.L."/>
            <person name="Lapidus A."/>
            <person name="Levasseur A."/>
            <person name="Lindquist E."/>
            <person name="Lipzen A."/>
            <person name="Logrieco A.F."/>
            <person name="MacCabe A."/>
            <person name="Maekelae M.R."/>
            <person name="Malavazi I."/>
            <person name="Melin P."/>
            <person name="Meyer V."/>
            <person name="Mielnichuk N."/>
            <person name="Miskei M."/>
            <person name="Molnar A.P."/>
            <person name="Mule G."/>
            <person name="Ngan C.Y."/>
            <person name="Orejas M."/>
            <person name="Orosz E."/>
            <person name="Ouedraogo J.P."/>
            <person name="Overkamp K.M."/>
            <person name="Park H.-S."/>
            <person name="Perrone G."/>
            <person name="Piumi F."/>
            <person name="Punt P.J."/>
            <person name="Ram A.F."/>
            <person name="Ramon A."/>
            <person name="Rauscher S."/>
            <person name="Record E."/>
            <person name="Riano-Pachon D.M."/>
            <person name="Robert V."/>
            <person name="Roehrig J."/>
            <person name="Ruller R."/>
            <person name="Salamov A."/>
            <person name="Salih N.S."/>
            <person name="Samson R.A."/>
            <person name="Sandor E."/>
            <person name="Sanguinetti M."/>
            <person name="Schuetze T."/>
            <person name="Sepcic K."/>
            <person name="Shelest E."/>
            <person name="Sherlock G."/>
            <person name="Sophianopoulou V."/>
            <person name="Squina F.M."/>
            <person name="Sun H."/>
            <person name="Susca A."/>
            <person name="Todd R.B."/>
            <person name="Tsang A."/>
            <person name="Unkles S.E."/>
            <person name="van de Wiele N."/>
            <person name="van Rossen-Uffink D."/>
            <person name="Oliveira J.V."/>
            <person name="Vesth T.C."/>
            <person name="Visser J."/>
            <person name="Yu J.-H."/>
            <person name="Zhou M."/>
            <person name="Andersen M.R."/>
            <person name="Archer D.B."/>
            <person name="Baker S.E."/>
            <person name="Benoit I."/>
            <person name="Brakhage A.A."/>
            <person name="Braus G.H."/>
            <person name="Fischer R."/>
            <person name="Frisvad J.C."/>
            <person name="Goldman G.H."/>
            <person name="Houbraken J."/>
            <person name="Oakley B."/>
            <person name="Pocsi I."/>
            <person name="Scazzocchio C."/>
            <person name="Seiboth B."/>
            <person name="vanKuyk P.A."/>
            <person name="Wortman J."/>
            <person name="Dyer P.S."/>
            <person name="Grigoriev I.V."/>
        </authorList>
    </citation>
    <scope>NUCLEOTIDE SEQUENCE [LARGE SCALE GENOMIC DNA]</scope>
    <source>
        <strain evidence="2">CBS 593.65</strain>
    </source>
</reference>
<organism evidence="1 2">
    <name type="scientific">Aspergillus sydowii CBS 593.65</name>
    <dbReference type="NCBI Taxonomy" id="1036612"/>
    <lineage>
        <taxon>Eukaryota</taxon>
        <taxon>Fungi</taxon>
        <taxon>Dikarya</taxon>
        <taxon>Ascomycota</taxon>
        <taxon>Pezizomycotina</taxon>
        <taxon>Eurotiomycetes</taxon>
        <taxon>Eurotiomycetidae</taxon>
        <taxon>Eurotiales</taxon>
        <taxon>Aspergillaceae</taxon>
        <taxon>Aspergillus</taxon>
        <taxon>Aspergillus subgen. Nidulantes</taxon>
    </lineage>
</organism>
<dbReference type="InterPro" id="IPR053137">
    <property type="entry name" value="NLR-like"/>
</dbReference>
<gene>
    <name evidence="1" type="ORF">ASPSYDRAFT_51164</name>
</gene>
<dbReference type="Pfam" id="PF13374">
    <property type="entry name" value="TPR_10"/>
    <property type="match status" value="1"/>
</dbReference>
<sequence length="1092" mass="122572">MTDIPQSDTFLRTLVPGKNPKVDIVAIHGLNPKNKERHAERTWELDGKIWLRDFLPSQLSQARILLFGYNASVSIQSSSAGVREQAQNLLSRLSIERQGCELRPIMFIAHSLGGIVVKEALVQAKLGRIYSSISTATYGIAFFGTPHRGSHLAKIGETIAKAVRAFLRTQNNTFINALKENDLYANELSANFEQLLEDYKYINFYETLPLRSLGIIVEKKSATFGLPDSREITVALAGDHESICRYRSEDDDRYRHVSGLITRFAAIAMRECDEVSLFGYPSAGSTLAGSTLADEEPKSKICMIPFERNPGFVDRGPILSQLNELIVPIGTSPRVALFGLGGVGKSQIAIEFAHQIGTKSQPSVFWVSASSIDRFREGYNAIFDEHVSSDPDTKCDKLICVKDWLEKEHDDWLLIVDNADETCLFEPSKKGKQPDANQAILEFLPESKHGAILVTTRNRAAGVKFTKGVANAVIEVKPMSSEESKNLIKNNVTDHVLEECEMDELAGLLGHLPLAIVQAAAFMQENSMSIGEYIELYNDSEETSMDLLCEPFETLGRDTGVPNAVATTLIVSIDQIKERDPKAIEILNLIAFLDRNVVPKSLIQHRIKRPLDLTKALGILKAFSLIVATDEKGNFSFHRLVQLVLRKWLILDEKYEEKSIQAMELLDEVYRDATFEHWGICATYLPHAQSVLSIIPEVHGEVRRKRIHLQEGIAYYLWSQGYYQESEKLDVLIVEEKKREFGPEHPETLESITGLAATYDDQGRWAEAEELDSFVLEVRRKTLGSRDRLTLNTMANLATTYMSQDRPEEAEKLRVEIYETSKSEFGADDEDTITAMASLGSLYHDRGKVVEAAGLVQCALAWRTKVHGPEHKDSLVCASTLAKIYQAQGKLQEAEELAVRTLTVSEAVLGPQHPETWARKAMTANIYLERMKVDMAKSLYLEILEEKESGNASPHSIFESKLRLADVYRAKDDAKRVEELESEAFNGSIEALGPDHPFTLNCLYFLAVTYKQYGRDTEAIRLMTYTTHKEEKLLGPYHDSTLKSFHMLREWCGDDAAIQKLLDIESEGNESISIEHWTMVEGPEKMQVLAVP</sequence>
<dbReference type="SUPFAM" id="SSF53474">
    <property type="entry name" value="alpha/beta-Hydrolases"/>
    <property type="match status" value="1"/>
</dbReference>
<dbReference type="PANTHER" id="PTHR46082">
    <property type="entry name" value="ATP/GTP-BINDING PROTEIN-RELATED"/>
    <property type="match status" value="1"/>
</dbReference>
<dbReference type="SUPFAM" id="SSF52540">
    <property type="entry name" value="P-loop containing nucleoside triphosphate hydrolases"/>
    <property type="match status" value="1"/>
</dbReference>
<dbReference type="Gene3D" id="3.40.50.300">
    <property type="entry name" value="P-loop containing nucleotide triphosphate hydrolases"/>
    <property type="match status" value="1"/>
</dbReference>
<dbReference type="Proteomes" id="UP000184356">
    <property type="component" value="Unassembled WGS sequence"/>
</dbReference>
<dbReference type="VEuPathDB" id="FungiDB:ASPSYDRAFT_51164"/>
<protein>
    <submittedName>
        <fullName evidence="1">Uncharacterized protein</fullName>
    </submittedName>
</protein>
<keyword evidence="2" id="KW-1185">Reference proteome</keyword>
<evidence type="ECO:0000313" key="2">
    <source>
        <dbReference type="Proteomes" id="UP000184356"/>
    </source>
</evidence>
<name>A0A1L9T0X5_9EURO</name>
<dbReference type="InterPro" id="IPR011990">
    <property type="entry name" value="TPR-like_helical_dom_sf"/>
</dbReference>
<dbReference type="Pfam" id="PF13424">
    <property type="entry name" value="TPR_12"/>
    <property type="match status" value="2"/>
</dbReference>
<dbReference type="SUPFAM" id="SSF48452">
    <property type="entry name" value="TPR-like"/>
    <property type="match status" value="3"/>
</dbReference>
<dbReference type="InterPro" id="IPR027417">
    <property type="entry name" value="P-loop_NTPase"/>
</dbReference>
<dbReference type="STRING" id="1036612.A0A1L9T0X5"/>
<dbReference type="InterPro" id="IPR029058">
    <property type="entry name" value="AB_hydrolase_fold"/>
</dbReference>
<dbReference type="GO" id="GO:0043531">
    <property type="term" value="F:ADP binding"/>
    <property type="evidence" value="ECO:0007669"/>
    <property type="project" value="InterPro"/>
</dbReference>
<evidence type="ECO:0000313" key="1">
    <source>
        <dbReference type="EMBL" id="OJJ53059.1"/>
    </source>
</evidence>
<dbReference type="AlphaFoldDB" id="A0A1L9T0X5"/>
<proteinExistence type="predicted"/>
<dbReference type="RefSeq" id="XP_040696865.1">
    <property type="nucleotide sequence ID" value="XM_040848236.1"/>
</dbReference>
<dbReference type="EMBL" id="KV878598">
    <property type="protein sequence ID" value="OJJ53059.1"/>
    <property type="molecule type" value="Genomic_DNA"/>
</dbReference>
<dbReference type="OrthoDB" id="5986190at2759"/>